<reference evidence="5 6" key="2">
    <citation type="submission" date="2025-04" db="UniProtKB">
        <authorList>
            <consortium name="RefSeq"/>
        </authorList>
    </citation>
    <scope>IDENTIFICATION</scope>
    <source>
        <tissue evidence="5 6">Brain</tissue>
    </source>
</reference>
<dbReference type="PANTHER" id="PTHR23343">
    <property type="entry name" value="ZONA PELLUCIDA SPERM-BINDING PROTEIN"/>
    <property type="match status" value="1"/>
</dbReference>
<keyword evidence="2" id="KW-1133">Transmembrane helix</keyword>
<dbReference type="GO" id="GO:0060468">
    <property type="term" value="P:prevention of polyspermy"/>
    <property type="evidence" value="ECO:0007669"/>
    <property type="project" value="TreeGrafter"/>
</dbReference>
<keyword evidence="2" id="KW-0812">Transmembrane</keyword>
<feature type="compositionally biased region" description="Pro residues" evidence="1">
    <location>
        <begin position="770"/>
        <end position="789"/>
    </location>
</feature>
<feature type="region of interest" description="Disordered" evidence="1">
    <location>
        <begin position="820"/>
        <end position="850"/>
    </location>
</feature>
<feature type="region of interest" description="Disordered" evidence="1">
    <location>
        <begin position="86"/>
        <end position="123"/>
    </location>
</feature>
<dbReference type="InterPro" id="IPR051148">
    <property type="entry name" value="Zona_Pellucida_Domain_gp"/>
</dbReference>
<dbReference type="GeneTree" id="ENSGT00940000175473"/>
<feature type="compositionally biased region" description="Pro residues" evidence="1">
    <location>
        <begin position="575"/>
        <end position="586"/>
    </location>
</feature>
<sequence>MHLKQNGYCFGVLLTYTITIITLPSVSWCEPFYSSQPNSHLAPRHVTDSVLTTKGLAYPFSREDSKQQHLDSKQGQLESRNLPVFDHLENGDGTQAKTFGGRPEQRLRPRMASSSNDESLKNRHKLKQTEGEWMYSSRKSSNEDCSKGKMKHVIHGKFYIVGQLEPNTPKVDYQSDSAVSVQAEGGQARIRGQQVSGSEESWQRLQPVVECGDDAMTLIVRRRRATQLLLDRVNESSVPLSQLPPQCGYSVRTTWRDLNLMAQYDACHVTQEVDSYVLPLLWRGTPVKMSCPVSQIQPHATGPSSLCCSPYGMTITVQGLSATEELRINVRGEWAPLVVLTEQCGYTMERQDAEIVITAAYLMCGITVKDGRYTLSLQIGEKTFTLSCPISPPEELPLTHQLLVNSPLSRGLTEHIAETIEPFPWAPPYYLAPPNYPHPTYHRKYPRPDVHDAHNPPTPPSTTPDPTFGPQPLQPVDSQPDHLEYYSHQIPVRESYKQFRVHSSLPATDEMDDSSQVYPDVQEEEETPVLSFSEKHSTTPSAATRFPVQVEAPSLHPPSHAFNPYYHYYHHPKIPLPGLPQDPDPGPEVAEEPSSPSSHNSEFLMFPPSVQQSEVNSDQFPQPVPEAASDPYILPRSPKFVHEAPAPHPQPYPYHYLYYIPHFARGEAKRLAPPHGDVAANTNLSSVYPLSRSSALPVHDKYIVNPHIDQPNADERISTEKYSPDWIKNPLLYENSDDDVKPDLDDTKRHSTSVIPAVQPLPHSFHPEPKPVAAPSPEQPSFPTPSKHNPPPYPYYYHYYQMYYGPESLQSADNHVTPTSFKTSSFPVQHPSYRKYQPTPSPTESTYDVQNGRLHPSYYYYHLFYQPEVSKDNQELHPAGSMDSEKASSKSESEPPSESDLSMKDLLVHAAEAGYLSIPQPEHSPLHSFYSHYMTRQHPYDPSRHPGGEEAEERWDNEMRDCTIGEHFIFAMPDSVVEPTVAPPAHSSEDCNISCSLQKLTSDPDIYIVPLDGCGVNKHVFGQTVVHLLEVQGIHSFQQDHSSVHESSPVRLMVERSSSPGSPGEVRFHVMDHPPPPPIQSTTSHRHSATENCKR</sequence>
<accession>A0A4W6DMV1</accession>
<dbReference type="RefSeq" id="XP_018523227.1">
    <property type="nucleotide sequence ID" value="XM_018667711.2"/>
</dbReference>
<feature type="transmembrane region" description="Helical" evidence="2">
    <location>
        <begin position="7"/>
        <end position="28"/>
    </location>
</feature>
<feature type="region of interest" description="Disordered" evidence="1">
    <location>
        <begin position="1039"/>
        <end position="1095"/>
    </location>
</feature>
<keyword evidence="4" id="KW-1185">Reference proteome</keyword>
<evidence type="ECO:0000313" key="3">
    <source>
        <dbReference type="Ensembl" id="ENSLCAP00010026683.1"/>
    </source>
</evidence>
<feature type="region of interest" description="Disordered" evidence="1">
    <location>
        <begin position="873"/>
        <end position="901"/>
    </location>
</feature>
<keyword evidence="2" id="KW-0472">Membrane</keyword>
<reference evidence="4" key="1">
    <citation type="submission" date="2015-09" db="EMBL/GenBank/DDBJ databases">
        <authorList>
            <person name="Sai Rama Sridatta P."/>
        </authorList>
    </citation>
    <scope>NUCLEOTIDE SEQUENCE [LARGE SCALE GENOMIC DNA]</scope>
</reference>
<dbReference type="PANTHER" id="PTHR23343:SF117">
    <property type="entry name" value="ZONA PELLUCIDA SPERM-BINDING PROTEIN 4-LIKE ISOFORM X1"/>
    <property type="match status" value="1"/>
</dbReference>
<feature type="region of interest" description="Disordered" evidence="1">
    <location>
        <begin position="575"/>
        <end position="604"/>
    </location>
</feature>
<dbReference type="Proteomes" id="UP000314980">
    <property type="component" value="Unassembled WGS sequence"/>
</dbReference>
<feature type="region of interest" description="Disordered" evidence="1">
    <location>
        <begin position="441"/>
        <end position="480"/>
    </location>
</feature>
<feature type="compositionally biased region" description="Basic and acidic residues" evidence="1">
    <location>
        <begin position="883"/>
        <end position="893"/>
    </location>
</feature>
<organism evidence="3 4">
    <name type="scientific">Lates calcarifer</name>
    <name type="common">Barramundi</name>
    <name type="synonym">Holocentrus calcarifer</name>
    <dbReference type="NCBI Taxonomy" id="8187"/>
    <lineage>
        <taxon>Eukaryota</taxon>
        <taxon>Metazoa</taxon>
        <taxon>Chordata</taxon>
        <taxon>Craniata</taxon>
        <taxon>Vertebrata</taxon>
        <taxon>Euteleostomi</taxon>
        <taxon>Actinopterygii</taxon>
        <taxon>Neopterygii</taxon>
        <taxon>Teleostei</taxon>
        <taxon>Neoteleostei</taxon>
        <taxon>Acanthomorphata</taxon>
        <taxon>Carangaria</taxon>
        <taxon>Carangaria incertae sedis</taxon>
        <taxon>Centropomidae</taxon>
        <taxon>Lates</taxon>
    </lineage>
</organism>
<proteinExistence type="predicted"/>
<evidence type="ECO:0000313" key="4">
    <source>
        <dbReference type="Proteomes" id="UP000314980"/>
    </source>
</evidence>
<evidence type="ECO:0000256" key="2">
    <source>
        <dbReference type="SAM" id="Phobius"/>
    </source>
</evidence>
<feature type="compositionally biased region" description="Pro residues" evidence="1">
    <location>
        <begin position="456"/>
        <end position="473"/>
    </location>
</feature>
<reference evidence="3" key="3">
    <citation type="submission" date="2025-05" db="UniProtKB">
        <authorList>
            <consortium name="Ensembl"/>
        </authorList>
    </citation>
    <scope>IDENTIFICATION</scope>
</reference>
<feature type="region of interest" description="Disordered" evidence="1">
    <location>
        <begin position="754"/>
        <end position="789"/>
    </location>
</feature>
<evidence type="ECO:0000313" key="5">
    <source>
        <dbReference type="RefSeq" id="XP_018523226.1"/>
    </source>
</evidence>
<dbReference type="GO" id="GO:0035804">
    <property type="term" value="F:structural constituent of egg coat"/>
    <property type="evidence" value="ECO:0007669"/>
    <property type="project" value="TreeGrafter"/>
</dbReference>
<dbReference type="GeneID" id="108877618"/>
<dbReference type="GO" id="GO:0007339">
    <property type="term" value="P:binding of sperm to zona pellucida"/>
    <property type="evidence" value="ECO:0007669"/>
    <property type="project" value="TreeGrafter"/>
</dbReference>
<dbReference type="GO" id="GO:0032190">
    <property type="term" value="F:acrosin binding"/>
    <property type="evidence" value="ECO:0007669"/>
    <property type="project" value="TreeGrafter"/>
</dbReference>
<dbReference type="KEGG" id="lcf:108877618"/>
<evidence type="ECO:0000256" key="1">
    <source>
        <dbReference type="SAM" id="MobiDB-lite"/>
    </source>
</evidence>
<protein>
    <submittedName>
        <fullName evidence="5 6">Uncharacterized protein LOC108877618 isoform X1</fullName>
    </submittedName>
</protein>
<dbReference type="Ensembl" id="ENSLCAT00010027251.1">
    <property type="protein sequence ID" value="ENSLCAP00010026683.1"/>
    <property type="gene ID" value="ENSLCAG00010012495.1"/>
</dbReference>
<feature type="region of interest" description="Disordered" evidence="1">
    <location>
        <begin position="505"/>
        <end position="541"/>
    </location>
</feature>
<gene>
    <name evidence="3 5 6" type="primary">LOC108877618</name>
</gene>
<evidence type="ECO:0000313" key="6">
    <source>
        <dbReference type="RefSeq" id="XP_018523227.1"/>
    </source>
</evidence>
<name>A0A4W6DMV1_LATCA</name>
<dbReference type="Proteomes" id="UP000694890">
    <property type="component" value="Linkage group LG11"/>
</dbReference>
<dbReference type="AlphaFoldDB" id="A0A4W6DMV1"/>
<dbReference type="GO" id="GO:0035805">
    <property type="term" value="C:egg coat"/>
    <property type="evidence" value="ECO:0007669"/>
    <property type="project" value="TreeGrafter"/>
</dbReference>
<dbReference type="OrthoDB" id="8889443at2759"/>
<dbReference type="InParanoid" id="A0A4W6DMV1"/>
<dbReference type="RefSeq" id="XP_018523226.1">
    <property type="nucleotide sequence ID" value="XM_018667710.2"/>
</dbReference>